<gene>
    <name evidence="15" type="ORF">V5799_017201</name>
</gene>
<proteinExistence type="inferred from homology"/>
<comment type="function">
    <text evidence="1">Interacts with the host phosphatase PP1 catalytic subunit (PPP1CB) and recruits it to dephosphorylate EIF2S1/eIF2alpha and therefore restores the host translation that has been shut-down by the host. Also inhibits the EIF2S1/eIF2alpha-ATF4-DDIT3/CHOP pathway.</text>
</comment>
<comment type="subunit">
    <text evidence="4">Interacts (via C-terminus) with host PPP1CB.</text>
</comment>
<organism evidence="15 16">
    <name type="scientific">Amblyomma americanum</name>
    <name type="common">Lone star tick</name>
    <dbReference type="NCBI Taxonomy" id="6943"/>
    <lineage>
        <taxon>Eukaryota</taxon>
        <taxon>Metazoa</taxon>
        <taxon>Ecdysozoa</taxon>
        <taxon>Arthropoda</taxon>
        <taxon>Chelicerata</taxon>
        <taxon>Arachnida</taxon>
        <taxon>Acari</taxon>
        <taxon>Parasitiformes</taxon>
        <taxon>Ixodida</taxon>
        <taxon>Ixodoidea</taxon>
        <taxon>Ixodidae</taxon>
        <taxon>Amblyomminae</taxon>
        <taxon>Amblyomma</taxon>
    </lineage>
</organism>
<evidence type="ECO:0000256" key="4">
    <source>
        <dbReference type="ARBA" id="ARBA00011204"/>
    </source>
</evidence>
<accession>A0AAQ4F336</accession>
<keyword evidence="7" id="KW-1090">Inhibition of host innate immune response by virus</keyword>
<dbReference type="AlphaFoldDB" id="A0AAQ4F336"/>
<evidence type="ECO:0000259" key="14">
    <source>
        <dbReference type="Pfam" id="PF10488"/>
    </source>
</evidence>
<keyword evidence="9" id="KW-0426">Late protein</keyword>
<evidence type="ECO:0000256" key="5">
    <source>
        <dbReference type="ARBA" id="ARBA00019072"/>
    </source>
</evidence>
<dbReference type="Pfam" id="PF10488">
    <property type="entry name" value="PP1c_bdg"/>
    <property type="match status" value="1"/>
</dbReference>
<evidence type="ECO:0000256" key="12">
    <source>
        <dbReference type="ARBA" id="ARBA00031298"/>
    </source>
</evidence>
<keyword evidence="11" id="KW-0899">Viral immunoevasion</keyword>
<dbReference type="EMBL" id="JARKHS020007692">
    <property type="protein sequence ID" value="KAK8781459.1"/>
    <property type="molecule type" value="Genomic_DNA"/>
</dbReference>
<keyword evidence="8" id="KW-1114">Inhibition of host interferon signaling pathway by virus</keyword>
<dbReference type="GO" id="GO:0039502">
    <property type="term" value="P:symbiont-mediated suppression of host type I interferon-mediated signaling pathway"/>
    <property type="evidence" value="ECO:0007669"/>
    <property type="project" value="UniProtKB-KW"/>
</dbReference>
<dbReference type="GO" id="GO:0051246">
    <property type="term" value="P:regulation of protein metabolic process"/>
    <property type="evidence" value="ECO:0007669"/>
    <property type="project" value="UniProtKB-ARBA"/>
</dbReference>
<evidence type="ECO:0000256" key="7">
    <source>
        <dbReference type="ARBA" id="ARBA00022632"/>
    </source>
</evidence>
<evidence type="ECO:0000256" key="13">
    <source>
        <dbReference type="SAM" id="MobiDB-lite"/>
    </source>
</evidence>
<evidence type="ECO:0000256" key="1">
    <source>
        <dbReference type="ARBA" id="ARBA00003756"/>
    </source>
</evidence>
<keyword evidence="16" id="KW-1185">Reference proteome</keyword>
<feature type="domain" description="Protein phosphatase 1 regulatory subunit 15A/B C-terminal" evidence="14">
    <location>
        <begin position="204"/>
        <end position="252"/>
    </location>
</feature>
<dbReference type="GO" id="GO:0019888">
    <property type="term" value="F:protein phosphatase regulator activity"/>
    <property type="evidence" value="ECO:0007669"/>
    <property type="project" value="TreeGrafter"/>
</dbReference>
<dbReference type="InterPro" id="IPR019523">
    <property type="entry name" value="Prot_Pase1_reg-su15A/B_C"/>
</dbReference>
<feature type="compositionally biased region" description="Basic residues" evidence="13">
    <location>
        <begin position="1"/>
        <end position="24"/>
    </location>
</feature>
<dbReference type="Proteomes" id="UP001321473">
    <property type="component" value="Unassembled WGS sequence"/>
</dbReference>
<dbReference type="GO" id="GO:0034976">
    <property type="term" value="P:response to endoplasmic reticulum stress"/>
    <property type="evidence" value="ECO:0007669"/>
    <property type="project" value="TreeGrafter"/>
</dbReference>
<sequence length="260" mass="28465">MPPKPKPPKPKNRQQRSRRRRAKPLRPAPAADASKSATTVPPAAAGICISRSPTKKEFILHVEAASACPLKKDAKKVQAEGQSATGSSPPYVNSAIAFILGGNEDLSDTDSDWDDDSDCGGTPDFPLDVLVMPLLNSFLSVSALADSRPIAQRRNGDQVDGRLPVSPLVQDANEKWNQMYHEDVGKTPRAAKVNFPLGDMLVQVHTADDFERKGPWEQIAVDRRRFQSRIASMECVLAPVLCAEHRQNVYRKIYASAATE</sequence>
<comment type="similarity">
    <text evidence="3">Belongs to the PPP1R15 family.</text>
</comment>
<keyword evidence="10" id="KW-0922">Interferon antiviral system evasion</keyword>
<evidence type="ECO:0000256" key="9">
    <source>
        <dbReference type="ARBA" id="ARBA00022921"/>
    </source>
</evidence>
<comment type="caution">
    <text evidence="15">The sequence shown here is derived from an EMBL/GenBank/DDBJ whole genome shotgun (WGS) entry which is preliminary data.</text>
</comment>
<protein>
    <recommendedName>
        <fullName evidence="5">Protein DP71L</fullName>
    </recommendedName>
    <alternativeName>
        <fullName evidence="12">MyD116 homolog</fullName>
    </alternativeName>
</protein>
<reference evidence="15 16" key="1">
    <citation type="journal article" date="2023" name="Arcadia Sci">
        <title>De novo assembly of a long-read Amblyomma americanum tick genome.</title>
        <authorList>
            <person name="Chou S."/>
            <person name="Poskanzer K.E."/>
            <person name="Rollins M."/>
            <person name="Thuy-Boun P.S."/>
        </authorList>
    </citation>
    <scope>NUCLEOTIDE SEQUENCE [LARGE SCALE GENOMIC DNA]</scope>
    <source>
        <strain evidence="15">F_SG_1</strain>
        <tissue evidence="15">Salivary glands</tissue>
    </source>
</reference>
<dbReference type="PANTHER" id="PTHR16489">
    <property type="entry name" value="GH11727P"/>
    <property type="match status" value="1"/>
</dbReference>
<evidence type="ECO:0000313" key="15">
    <source>
        <dbReference type="EMBL" id="KAK8781459.1"/>
    </source>
</evidence>
<evidence type="ECO:0000313" key="16">
    <source>
        <dbReference type="Proteomes" id="UP001321473"/>
    </source>
</evidence>
<comment type="similarity">
    <text evidence="2">Belongs to the asfivirus DP71L family.</text>
</comment>
<name>A0AAQ4F336_AMBAM</name>
<evidence type="ECO:0000256" key="10">
    <source>
        <dbReference type="ARBA" id="ARBA00023258"/>
    </source>
</evidence>
<evidence type="ECO:0000256" key="6">
    <source>
        <dbReference type="ARBA" id="ARBA00022581"/>
    </source>
</evidence>
<dbReference type="PANTHER" id="PTHR16489:SF12">
    <property type="entry name" value="GH11727P"/>
    <property type="match status" value="1"/>
</dbReference>
<dbReference type="GO" id="GO:0000164">
    <property type="term" value="C:protein phosphatase type 1 complex"/>
    <property type="evidence" value="ECO:0007669"/>
    <property type="project" value="TreeGrafter"/>
</dbReference>
<evidence type="ECO:0000256" key="11">
    <source>
        <dbReference type="ARBA" id="ARBA00023280"/>
    </source>
</evidence>
<keyword evidence="6" id="KW-0945">Host-virus interaction</keyword>
<dbReference type="GO" id="GO:0005783">
    <property type="term" value="C:endoplasmic reticulum"/>
    <property type="evidence" value="ECO:0007669"/>
    <property type="project" value="TreeGrafter"/>
</dbReference>
<dbReference type="InterPro" id="IPR051254">
    <property type="entry name" value="PPP1R15"/>
</dbReference>
<evidence type="ECO:0000256" key="3">
    <source>
        <dbReference type="ARBA" id="ARBA00010161"/>
    </source>
</evidence>
<feature type="region of interest" description="Disordered" evidence="13">
    <location>
        <begin position="1"/>
        <end position="41"/>
    </location>
</feature>
<evidence type="ECO:0000256" key="8">
    <source>
        <dbReference type="ARBA" id="ARBA00022830"/>
    </source>
</evidence>
<evidence type="ECO:0000256" key="2">
    <source>
        <dbReference type="ARBA" id="ARBA00007512"/>
    </source>
</evidence>